<keyword evidence="1" id="KW-0472">Membrane</keyword>
<accession>A0ABN2TQS3</accession>
<protein>
    <submittedName>
        <fullName evidence="2">Uncharacterized protein</fullName>
    </submittedName>
</protein>
<organism evidence="2 3">
    <name type="scientific">Catenulispora yoronensis</name>
    <dbReference type="NCBI Taxonomy" id="450799"/>
    <lineage>
        <taxon>Bacteria</taxon>
        <taxon>Bacillati</taxon>
        <taxon>Actinomycetota</taxon>
        <taxon>Actinomycetes</taxon>
        <taxon>Catenulisporales</taxon>
        <taxon>Catenulisporaceae</taxon>
        <taxon>Catenulispora</taxon>
    </lineage>
</organism>
<reference evidence="2 3" key="1">
    <citation type="journal article" date="2019" name="Int. J. Syst. Evol. Microbiol.">
        <title>The Global Catalogue of Microorganisms (GCM) 10K type strain sequencing project: providing services to taxonomists for standard genome sequencing and annotation.</title>
        <authorList>
            <consortium name="The Broad Institute Genomics Platform"/>
            <consortium name="The Broad Institute Genome Sequencing Center for Infectious Disease"/>
            <person name="Wu L."/>
            <person name="Ma J."/>
        </authorList>
    </citation>
    <scope>NUCLEOTIDE SEQUENCE [LARGE SCALE GENOMIC DNA]</scope>
    <source>
        <strain evidence="2 3">JCM 16014</strain>
    </source>
</reference>
<keyword evidence="3" id="KW-1185">Reference proteome</keyword>
<dbReference type="EMBL" id="BAAAQN010000005">
    <property type="protein sequence ID" value="GAA2017836.1"/>
    <property type="molecule type" value="Genomic_DNA"/>
</dbReference>
<gene>
    <name evidence="2" type="ORF">GCM10009839_12250</name>
</gene>
<dbReference type="Proteomes" id="UP001500751">
    <property type="component" value="Unassembled WGS sequence"/>
</dbReference>
<keyword evidence="1" id="KW-0812">Transmembrane</keyword>
<proteinExistence type="predicted"/>
<comment type="caution">
    <text evidence="2">The sequence shown here is derived from an EMBL/GenBank/DDBJ whole genome shotgun (WGS) entry which is preliminary data.</text>
</comment>
<name>A0ABN2TQS3_9ACTN</name>
<evidence type="ECO:0000313" key="3">
    <source>
        <dbReference type="Proteomes" id="UP001500751"/>
    </source>
</evidence>
<keyword evidence="1" id="KW-1133">Transmembrane helix</keyword>
<evidence type="ECO:0000313" key="2">
    <source>
        <dbReference type="EMBL" id="GAA2017836.1"/>
    </source>
</evidence>
<evidence type="ECO:0000256" key="1">
    <source>
        <dbReference type="SAM" id="Phobius"/>
    </source>
</evidence>
<sequence length="72" mass="7536">MAPTLPGSRVPAPPMLATMVSYHSAVHAANALLAEGTDGKEHPGINPPLNGAIVLGVLLVLLFITTRLNRDR</sequence>
<feature type="transmembrane region" description="Helical" evidence="1">
    <location>
        <begin position="49"/>
        <end position="68"/>
    </location>
</feature>